<dbReference type="EMBL" id="SWFT01000105">
    <property type="protein sequence ID" value="KAA8900978.1"/>
    <property type="molecule type" value="Genomic_DNA"/>
</dbReference>
<dbReference type="InterPro" id="IPR001104">
    <property type="entry name" value="3-oxo-5_a-steroid_4-DH_C"/>
</dbReference>
<dbReference type="Pfam" id="PF02544">
    <property type="entry name" value="Steroid_dh"/>
    <property type="match status" value="1"/>
</dbReference>
<feature type="transmembrane region" description="Helical" evidence="9">
    <location>
        <begin position="257"/>
        <end position="282"/>
    </location>
</feature>
<sequence>MIDIEVKPRSRGFKPVSLSESPDARVEKVVADLANRYNCSVHRLRVTVIDDKTKKHVPLDQSKTLVANGVTGDSAVIYVKDLGPQISWRTVFVIEYLGPLLIHPIVWFAYEHFYPGISRTLVQTLAFYMVQFHFFKREFETLFVHKFSNATMPAFNIFKNSAHYWVLSGINLSVFIYGPQVHTTKLSDYVYHVSNHATPVIGILVGVWFFAEISNFVTHIILAQLRVNDTKRYVIPYGYGFNWVSCPNYFFESLAWFAYALLVGNWSAWLFFVVATAQMWVWAVKKHKRYLKTFGDEYKKLRRKIYVPFVI</sequence>
<feature type="transmembrane region" description="Helical" evidence="9">
    <location>
        <begin position="234"/>
        <end position="251"/>
    </location>
</feature>
<dbReference type="Gene3D" id="1.20.120.1630">
    <property type="match status" value="1"/>
</dbReference>
<dbReference type="GO" id="GO:0042761">
    <property type="term" value="P:very long-chain fatty acid biosynthetic process"/>
    <property type="evidence" value="ECO:0007669"/>
    <property type="project" value="TreeGrafter"/>
</dbReference>
<keyword evidence="7" id="KW-0443">Lipid metabolism</keyword>
<dbReference type="GeneID" id="54781999"/>
<evidence type="ECO:0000256" key="4">
    <source>
        <dbReference type="ARBA" id="ARBA00022692"/>
    </source>
</evidence>
<dbReference type="OMA" id="ATMPIFN"/>
<keyword evidence="4 9" id="KW-0812">Transmembrane</keyword>
<comment type="similarity">
    <text evidence="2">Belongs to the steroid 5-alpha reductase family.</text>
</comment>
<keyword evidence="12" id="KW-1185">Reference proteome</keyword>
<evidence type="ECO:0000256" key="2">
    <source>
        <dbReference type="ARBA" id="ARBA00007742"/>
    </source>
</evidence>
<evidence type="ECO:0000256" key="9">
    <source>
        <dbReference type="SAM" id="Phobius"/>
    </source>
</evidence>
<dbReference type="AlphaFoldDB" id="A0A642UKU6"/>
<name>A0A642UKU6_DIURU</name>
<evidence type="ECO:0000313" key="12">
    <source>
        <dbReference type="Proteomes" id="UP000449547"/>
    </source>
</evidence>
<dbReference type="InterPro" id="IPR039357">
    <property type="entry name" value="SRD5A/TECR"/>
</dbReference>
<evidence type="ECO:0000256" key="7">
    <source>
        <dbReference type="ARBA" id="ARBA00023098"/>
    </source>
</evidence>
<keyword evidence="8 9" id="KW-0472">Membrane</keyword>
<dbReference type="Proteomes" id="UP000449547">
    <property type="component" value="Unassembled WGS sequence"/>
</dbReference>
<dbReference type="GO" id="GO:0016020">
    <property type="term" value="C:membrane"/>
    <property type="evidence" value="ECO:0007669"/>
    <property type="project" value="UniProtKB-SubCell"/>
</dbReference>
<dbReference type="PANTHER" id="PTHR10556:SF28">
    <property type="entry name" value="VERY-LONG-CHAIN ENOYL-COA REDUCTASE"/>
    <property type="match status" value="1"/>
</dbReference>
<protein>
    <recommendedName>
        <fullName evidence="10">3-oxo-5-alpha-steroid 4-dehydrogenase C-terminal domain-containing protein</fullName>
    </recommendedName>
</protein>
<evidence type="ECO:0000256" key="6">
    <source>
        <dbReference type="ARBA" id="ARBA00023002"/>
    </source>
</evidence>
<keyword evidence="3" id="KW-0444">Lipid biosynthesis</keyword>
<evidence type="ECO:0000256" key="1">
    <source>
        <dbReference type="ARBA" id="ARBA00004141"/>
    </source>
</evidence>
<feature type="transmembrane region" description="Helical" evidence="9">
    <location>
        <begin position="162"/>
        <end position="180"/>
    </location>
</feature>
<evidence type="ECO:0000259" key="10">
    <source>
        <dbReference type="Pfam" id="PF02544"/>
    </source>
</evidence>
<reference evidence="11 12" key="1">
    <citation type="submission" date="2019-07" db="EMBL/GenBank/DDBJ databases">
        <title>Genome assembly of two rare yeast pathogens: Diutina rugosa and Trichomonascus ciferrii.</title>
        <authorList>
            <person name="Mixao V."/>
            <person name="Saus E."/>
            <person name="Hansen A."/>
            <person name="Lass-Flor C."/>
            <person name="Gabaldon T."/>
        </authorList>
    </citation>
    <scope>NUCLEOTIDE SEQUENCE [LARGE SCALE GENOMIC DNA]</scope>
    <source>
        <strain evidence="11 12">CBS 613</strain>
    </source>
</reference>
<feature type="transmembrane region" description="Helical" evidence="9">
    <location>
        <begin position="200"/>
        <end position="222"/>
    </location>
</feature>
<dbReference type="PROSITE" id="PS50244">
    <property type="entry name" value="S5A_REDUCTASE"/>
    <property type="match status" value="1"/>
</dbReference>
<comment type="caution">
    <text evidence="11">The sequence shown here is derived from an EMBL/GenBank/DDBJ whole genome shotgun (WGS) entry which is preliminary data.</text>
</comment>
<proteinExistence type="inferred from homology"/>
<comment type="subcellular location">
    <subcellularLocation>
        <location evidence="1">Membrane</location>
        <topology evidence="1">Multi-pass membrane protein</topology>
    </subcellularLocation>
</comment>
<keyword evidence="5 9" id="KW-1133">Transmembrane helix</keyword>
<dbReference type="OrthoDB" id="540503at2759"/>
<dbReference type="VEuPathDB" id="FungiDB:DIURU_003348"/>
<feature type="domain" description="3-oxo-5-alpha-steroid 4-dehydrogenase C-terminal" evidence="10">
    <location>
        <begin position="151"/>
        <end position="310"/>
    </location>
</feature>
<dbReference type="GO" id="GO:0016627">
    <property type="term" value="F:oxidoreductase activity, acting on the CH-CH group of donors"/>
    <property type="evidence" value="ECO:0007669"/>
    <property type="project" value="InterPro"/>
</dbReference>
<organism evidence="11 12">
    <name type="scientific">Diutina rugosa</name>
    <name type="common">Yeast</name>
    <name type="synonym">Candida rugosa</name>
    <dbReference type="NCBI Taxonomy" id="5481"/>
    <lineage>
        <taxon>Eukaryota</taxon>
        <taxon>Fungi</taxon>
        <taxon>Dikarya</taxon>
        <taxon>Ascomycota</taxon>
        <taxon>Saccharomycotina</taxon>
        <taxon>Pichiomycetes</taxon>
        <taxon>Debaryomycetaceae</taxon>
        <taxon>Diutina</taxon>
    </lineage>
</organism>
<accession>A0A642UKU6</accession>
<gene>
    <name evidence="11" type="ORF">DIURU_003348</name>
</gene>
<evidence type="ECO:0000256" key="8">
    <source>
        <dbReference type="ARBA" id="ARBA00023136"/>
    </source>
</evidence>
<dbReference type="RefSeq" id="XP_034011601.1">
    <property type="nucleotide sequence ID" value="XM_034156100.1"/>
</dbReference>
<dbReference type="PANTHER" id="PTHR10556">
    <property type="entry name" value="3-OXO-5-ALPHA-STEROID 4-DEHYDROGENASE"/>
    <property type="match status" value="1"/>
</dbReference>
<evidence type="ECO:0000256" key="5">
    <source>
        <dbReference type="ARBA" id="ARBA00022989"/>
    </source>
</evidence>
<keyword evidence="6" id="KW-0560">Oxidoreductase</keyword>
<evidence type="ECO:0000313" key="11">
    <source>
        <dbReference type="EMBL" id="KAA8900978.1"/>
    </source>
</evidence>
<evidence type="ECO:0000256" key="3">
    <source>
        <dbReference type="ARBA" id="ARBA00022516"/>
    </source>
</evidence>